<evidence type="ECO:0000256" key="5">
    <source>
        <dbReference type="ARBA" id="ARBA00022741"/>
    </source>
</evidence>
<dbReference type="SMART" id="SM00382">
    <property type="entry name" value="AAA"/>
    <property type="match status" value="1"/>
</dbReference>
<accession>A0A023C064</accession>
<comment type="subcellular location">
    <subcellularLocation>
        <location evidence="1">Cell membrane</location>
    </subcellularLocation>
</comment>
<dbReference type="PROSITE" id="PS00211">
    <property type="entry name" value="ABC_TRANSPORTER_1"/>
    <property type="match status" value="1"/>
</dbReference>
<evidence type="ECO:0000313" key="10">
    <source>
        <dbReference type="EMBL" id="EZH75696.1"/>
    </source>
</evidence>
<reference evidence="10 11" key="1">
    <citation type="submission" date="2014-04" db="EMBL/GenBank/DDBJ databases">
        <title>Aquimarina sp. 22II-S11-z7 Genome Sequencing.</title>
        <authorList>
            <person name="Lai Q."/>
        </authorList>
    </citation>
    <scope>NUCLEOTIDE SEQUENCE [LARGE SCALE GENOMIC DNA]</scope>
    <source>
        <strain evidence="10 11">22II-S11-z7</strain>
    </source>
</reference>
<dbReference type="PANTHER" id="PTHR43582">
    <property type="entry name" value="LINEARMYCIN RESISTANCE ATP-BINDING PROTEIN LNRL"/>
    <property type="match status" value="1"/>
</dbReference>
<gene>
    <name evidence="10" type="ORF">ATO12_02585</name>
</gene>
<evidence type="ECO:0000256" key="4">
    <source>
        <dbReference type="ARBA" id="ARBA00022475"/>
    </source>
</evidence>
<name>A0A023C064_9FLAO</name>
<evidence type="ECO:0000256" key="6">
    <source>
        <dbReference type="ARBA" id="ARBA00022840"/>
    </source>
</evidence>
<dbReference type="RefSeq" id="WP_034238342.1">
    <property type="nucleotide sequence ID" value="NZ_AQRA01000001.1"/>
</dbReference>
<dbReference type="eggNOG" id="COG1131">
    <property type="taxonomic scope" value="Bacteria"/>
</dbReference>
<evidence type="ECO:0000256" key="8">
    <source>
        <dbReference type="ARBA" id="ARBA00023136"/>
    </source>
</evidence>
<dbReference type="Gene3D" id="3.40.50.300">
    <property type="entry name" value="P-loop containing nucleotide triphosphate hydrolases"/>
    <property type="match status" value="1"/>
</dbReference>
<evidence type="ECO:0000256" key="7">
    <source>
        <dbReference type="ARBA" id="ARBA00022967"/>
    </source>
</evidence>
<dbReference type="PROSITE" id="PS50893">
    <property type="entry name" value="ABC_TRANSPORTER_2"/>
    <property type="match status" value="1"/>
</dbReference>
<keyword evidence="5" id="KW-0547">Nucleotide-binding</keyword>
<dbReference type="Pfam" id="PF00005">
    <property type="entry name" value="ABC_tran"/>
    <property type="match status" value="1"/>
</dbReference>
<dbReference type="InterPro" id="IPR017871">
    <property type="entry name" value="ABC_transporter-like_CS"/>
</dbReference>
<dbReference type="STRING" id="1317122.ATO12_02585"/>
<dbReference type="FunFam" id="3.40.50.300:FF:000589">
    <property type="entry name" value="ABC transporter, ATP-binding subunit"/>
    <property type="match status" value="1"/>
</dbReference>
<keyword evidence="6 10" id="KW-0067">ATP-binding</keyword>
<evidence type="ECO:0000313" key="11">
    <source>
        <dbReference type="Proteomes" id="UP000023541"/>
    </source>
</evidence>
<protein>
    <submittedName>
        <fullName evidence="10">Antibiotic ABC transporter ATP-binding protein</fullName>
    </submittedName>
</protein>
<dbReference type="InterPro" id="IPR003439">
    <property type="entry name" value="ABC_transporter-like_ATP-bd"/>
</dbReference>
<dbReference type="GO" id="GO:0005886">
    <property type="term" value="C:plasma membrane"/>
    <property type="evidence" value="ECO:0007669"/>
    <property type="project" value="UniProtKB-SubCell"/>
</dbReference>
<evidence type="ECO:0000256" key="1">
    <source>
        <dbReference type="ARBA" id="ARBA00004236"/>
    </source>
</evidence>
<dbReference type="EMBL" id="AQRA01000001">
    <property type="protein sequence ID" value="EZH75696.1"/>
    <property type="molecule type" value="Genomic_DNA"/>
</dbReference>
<proteinExistence type="predicted"/>
<dbReference type="GO" id="GO:0016887">
    <property type="term" value="F:ATP hydrolysis activity"/>
    <property type="evidence" value="ECO:0007669"/>
    <property type="project" value="InterPro"/>
</dbReference>
<keyword evidence="11" id="KW-1185">Reference proteome</keyword>
<dbReference type="InterPro" id="IPR003593">
    <property type="entry name" value="AAA+_ATPase"/>
</dbReference>
<keyword evidence="7" id="KW-1278">Translocase</keyword>
<organism evidence="10 11">
    <name type="scientific">Aquimarina atlantica</name>
    <dbReference type="NCBI Taxonomy" id="1317122"/>
    <lineage>
        <taxon>Bacteria</taxon>
        <taxon>Pseudomonadati</taxon>
        <taxon>Bacteroidota</taxon>
        <taxon>Flavobacteriia</taxon>
        <taxon>Flavobacteriales</taxon>
        <taxon>Flavobacteriaceae</taxon>
        <taxon>Aquimarina</taxon>
    </lineage>
</organism>
<dbReference type="GO" id="GO:0005524">
    <property type="term" value="F:ATP binding"/>
    <property type="evidence" value="ECO:0007669"/>
    <property type="project" value="UniProtKB-KW"/>
</dbReference>
<dbReference type="AlphaFoldDB" id="A0A023C064"/>
<evidence type="ECO:0000256" key="2">
    <source>
        <dbReference type="ARBA" id="ARBA00022448"/>
    </source>
</evidence>
<keyword evidence="8" id="KW-0472">Membrane</keyword>
<keyword evidence="2" id="KW-0813">Transport</keyword>
<feature type="domain" description="ABC transporter" evidence="9">
    <location>
        <begin position="2"/>
        <end position="232"/>
    </location>
</feature>
<comment type="caution">
    <text evidence="10">The sequence shown here is derived from an EMBL/GenBank/DDBJ whole genome shotgun (WGS) entry which is preliminary data.</text>
</comment>
<evidence type="ECO:0000259" key="9">
    <source>
        <dbReference type="PROSITE" id="PS50893"/>
    </source>
</evidence>
<dbReference type="Proteomes" id="UP000023541">
    <property type="component" value="Unassembled WGS sequence"/>
</dbReference>
<dbReference type="SUPFAM" id="SSF52540">
    <property type="entry name" value="P-loop containing nucleoside triphosphate hydrolases"/>
    <property type="match status" value="1"/>
</dbReference>
<evidence type="ECO:0000256" key="3">
    <source>
        <dbReference type="ARBA" id="ARBA00022458"/>
    </source>
</evidence>
<dbReference type="OrthoDB" id="9801987at2"/>
<keyword evidence="4" id="KW-1003">Cell membrane</keyword>
<dbReference type="PANTHER" id="PTHR43582:SF2">
    <property type="entry name" value="LINEARMYCIN RESISTANCE ATP-BINDING PROTEIN LNRL"/>
    <property type="match status" value="1"/>
</dbReference>
<keyword evidence="3" id="KW-0536">Nodulation</keyword>
<sequence>MIKVQNLSKSFQNIQAVNDISFTIKKGEIFGFLGPNGAGKSTTLNMMSTILKSDEGTIHIDGKNSSENASACKHLIGVVPQEISLYEDLSAYENLLFWGNLYGIPSKTLKERIHTTLKLIGLLDRKKDLIKNYSGGMKRRINIAAALLHRPKVLFMDEPTVGIDPQSRNHIFEVIETLNQQGMTIVYTTHYMEEVERLCDRIAIIDSGKIIAQGTQSELKELVQTKESIQFEFNFLSESNVDQLRKLFSYELTHNKNKLLVECTVKELSKVITTCNDLQLSIKDIQLNKVNLEAIFLSLTGKQLRD</sequence>
<dbReference type="InterPro" id="IPR027417">
    <property type="entry name" value="P-loop_NTPase"/>
</dbReference>